<name>A0AAD7WUV6_9TELE</name>
<feature type="region of interest" description="Disordered" evidence="1">
    <location>
        <begin position="1"/>
        <end position="69"/>
    </location>
</feature>
<reference evidence="2" key="1">
    <citation type="journal article" date="2023" name="Science">
        <title>Genome structures resolve the early diversification of teleost fishes.</title>
        <authorList>
            <person name="Parey E."/>
            <person name="Louis A."/>
            <person name="Montfort J."/>
            <person name="Bouchez O."/>
            <person name="Roques C."/>
            <person name="Iampietro C."/>
            <person name="Lluch J."/>
            <person name="Castinel A."/>
            <person name="Donnadieu C."/>
            <person name="Desvignes T."/>
            <person name="Floi Bucao C."/>
            <person name="Jouanno E."/>
            <person name="Wen M."/>
            <person name="Mejri S."/>
            <person name="Dirks R."/>
            <person name="Jansen H."/>
            <person name="Henkel C."/>
            <person name="Chen W.J."/>
            <person name="Zahm M."/>
            <person name="Cabau C."/>
            <person name="Klopp C."/>
            <person name="Thompson A.W."/>
            <person name="Robinson-Rechavi M."/>
            <person name="Braasch I."/>
            <person name="Lecointre G."/>
            <person name="Bobe J."/>
            <person name="Postlethwait J.H."/>
            <person name="Berthelot C."/>
            <person name="Roest Crollius H."/>
            <person name="Guiguen Y."/>
        </authorList>
    </citation>
    <scope>NUCLEOTIDE SEQUENCE</scope>
    <source>
        <strain evidence="2">NC1722</strain>
    </source>
</reference>
<feature type="compositionally biased region" description="Basic and acidic residues" evidence="1">
    <location>
        <begin position="1"/>
        <end position="24"/>
    </location>
</feature>
<dbReference type="Proteomes" id="UP001221898">
    <property type="component" value="Unassembled WGS sequence"/>
</dbReference>
<sequence>MLREKEREAEAMRERAEEGEREVARLTLAEEGQGKEEARVRERLQRQLEERSRDTEELEDALDKESRERERLRVLERELEEDGETRRKEQAELMQDLQGTLGRMEREKARLVSELREREEEVKRWRSRCEKLEGQAKRRQPEIDSGKEAGEVGGAPEGVSLEGLRARVSTLLLEKDERETQLRERESEVYALRRRVADLTRDRERFRTALEKTEASLIWYREKSRQLGQSRKSGPDTNTSTQEPRQQAQSEEGPGGGADVQERLLAMQKAVARLEFDQKQLQARNVQLEQRVARLRTERGKLRDMLKELEQEREKFLHQLSRSDSATRDSSRIQGESSHMDEGEEKLHFLRARVMELEEQVLYLRKTLAADHKDRAEFIEQSSRNNQWLVSLRKDLNDSLAVVSQKPVPSVLEAETQRLDKSLREEELRLSLSQS</sequence>
<feature type="region of interest" description="Disordered" evidence="1">
    <location>
        <begin position="319"/>
        <end position="344"/>
    </location>
</feature>
<feature type="compositionally biased region" description="Polar residues" evidence="1">
    <location>
        <begin position="226"/>
        <end position="250"/>
    </location>
</feature>
<accession>A0AAD7WUV6</accession>
<evidence type="ECO:0000256" key="1">
    <source>
        <dbReference type="SAM" id="MobiDB-lite"/>
    </source>
</evidence>
<feature type="region of interest" description="Disordered" evidence="1">
    <location>
        <begin position="135"/>
        <end position="158"/>
    </location>
</feature>
<evidence type="ECO:0000313" key="2">
    <source>
        <dbReference type="EMBL" id="KAJ8410112.1"/>
    </source>
</evidence>
<evidence type="ECO:0000313" key="3">
    <source>
        <dbReference type="Proteomes" id="UP001221898"/>
    </source>
</evidence>
<protein>
    <submittedName>
        <fullName evidence="2">Uncharacterized protein</fullName>
    </submittedName>
</protein>
<feature type="region of interest" description="Disordered" evidence="1">
    <location>
        <begin position="225"/>
        <end position="258"/>
    </location>
</feature>
<gene>
    <name evidence="2" type="ORF">AAFF_G00211530</name>
</gene>
<feature type="compositionally biased region" description="Basic and acidic residues" evidence="1">
    <location>
        <begin position="135"/>
        <end position="150"/>
    </location>
</feature>
<keyword evidence="3" id="KW-1185">Reference proteome</keyword>
<proteinExistence type="predicted"/>
<dbReference type="EMBL" id="JAINUG010000028">
    <property type="protein sequence ID" value="KAJ8410112.1"/>
    <property type="molecule type" value="Genomic_DNA"/>
</dbReference>
<comment type="caution">
    <text evidence="2">The sequence shown here is derived from an EMBL/GenBank/DDBJ whole genome shotgun (WGS) entry which is preliminary data.</text>
</comment>
<feature type="compositionally biased region" description="Basic and acidic residues" evidence="1">
    <location>
        <begin position="32"/>
        <end position="69"/>
    </location>
</feature>
<organism evidence="2 3">
    <name type="scientific">Aldrovandia affinis</name>
    <dbReference type="NCBI Taxonomy" id="143900"/>
    <lineage>
        <taxon>Eukaryota</taxon>
        <taxon>Metazoa</taxon>
        <taxon>Chordata</taxon>
        <taxon>Craniata</taxon>
        <taxon>Vertebrata</taxon>
        <taxon>Euteleostomi</taxon>
        <taxon>Actinopterygii</taxon>
        <taxon>Neopterygii</taxon>
        <taxon>Teleostei</taxon>
        <taxon>Notacanthiformes</taxon>
        <taxon>Halosauridae</taxon>
        <taxon>Aldrovandia</taxon>
    </lineage>
</organism>
<dbReference type="AlphaFoldDB" id="A0AAD7WUV6"/>